<dbReference type="GO" id="GO:0005886">
    <property type="term" value="C:plasma membrane"/>
    <property type="evidence" value="ECO:0000318"/>
    <property type="project" value="GO_Central"/>
</dbReference>
<dbReference type="PRINTS" id="PR00237">
    <property type="entry name" value="GPCRRHODOPSN"/>
</dbReference>
<dbReference type="RefSeq" id="XP_035662435.1">
    <property type="nucleotide sequence ID" value="XM_035806542.1"/>
</dbReference>
<comment type="subcellular location">
    <subcellularLocation>
        <location evidence="1">Cell membrane</location>
        <topology evidence="1">Multi-pass membrane protein</topology>
    </subcellularLocation>
</comment>
<evidence type="ECO:0000256" key="10">
    <source>
        <dbReference type="SAM" id="MobiDB-lite"/>
    </source>
</evidence>
<comment type="similarity">
    <text evidence="9">Belongs to the G-protein coupled receptor 1 family.</text>
</comment>
<protein>
    <submittedName>
        <fullName evidence="14">Delta-type opioid receptor-like</fullName>
    </submittedName>
</protein>
<dbReference type="AlphaFoldDB" id="A0A9J7HQ69"/>
<dbReference type="GO" id="GO:0007218">
    <property type="term" value="P:neuropeptide signaling pathway"/>
    <property type="evidence" value="ECO:0000318"/>
    <property type="project" value="GO_Central"/>
</dbReference>
<feature type="transmembrane region" description="Helical" evidence="11">
    <location>
        <begin position="42"/>
        <end position="62"/>
    </location>
</feature>
<dbReference type="GO" id="GO:0043005">
    <property type="term" value="C:neuron projection"/>
    <property type="evidence" value="ECO:0000318"/>
    <property type="project" value="GO_Central"/>
</dbReference>
<keyword evidence="7 9" id="KW-0675">Receptor</keyword>
<sequence>MTSFPESSHPTDQTTPAVVTGGIFPPLTFLTSLEPKAWGPTVHLVLAAIGSMFNALVIYIIAKKPKMRTYPNIFVLNLAVADFVFCTVATPLIWTVVLLEELGGWLQHVFFVSYVACAIVSVLCLTTLSIERYQAISDPIGHMDRSSRKRAWIINAGLWVLAIALSILGYVFILSSATFIPTLVSFLITFVIPLLVISVSYGLLFKTLRQNRGLPVGSRSDIKSRNRVTRMVTAVVVAFVVSWLPEHILNLLYISSTKADNKALPYGTWACFMLQIVNSVSNPFLYALLGERFGFYIRDIVCGKGNTKREQPMEKREDGKRNGQIESTRL</sequence>
<organism evidence="13 14">
    <name type="scientific">Branchiostoma floridae</name>
    <name type="common">Florida lancelet</name>
    <name type="synonym">Amphioxus</name>
    <dbReference type="NCBI Taxonomy" id="7739"/>
    <lineage>
        <taxon>Eukaryota</taxon>
        <taxon>Metazoa</taxon>
        <taxon>Chordata</taxon>
        <taxon>Cephalochordata</taxon>
        <taxon>Leptocardii</taxon>
        <taxon>Amphioxiformes</taxon>
        <taxon>Branchiostomatidae</taxon>
        <taxon>Branchiostoma</taxon>
    </lineage>
</organism>
<feature type="domain" description="G-protein coupled receptors family 1 profile" evidence="12">
    <location>
        <begin position="53"/>
        <end position="286"/>
    </location>
</feature>
<dbReference type="PANTHER" id="PTHR24229">
    <property type="entry name" value="NEUROPEPTIDES RECEPTOR"/>
    <property type="match status" value="1"/>
</dbReference>
<evidence type="ECO:0000256" key="7">
    <source>
        <dbReference type="ARBA" id="ARBA00023170"/>
    </source>
</evidence>
<keyword evidence="4 11" id="KW-1133">Transmembrane helix</keyword>
<accession>A0A9J7HQ69</accession>
<evidence type="ECO:0000256" key="5">
    <source>
        <dbReference type="ARBA" id="ARBA00023040"/>
    </source>
</evidence>
<dbReference type="GeneID" id="118406486"/>
<reference evidence="14" key="2">
    <citation type="submission" date="2025-08" db="UniProtKB">
        <authorList>
            <consortium name="RefSeq"/>
        </authorList>
    </citation>
    <scope>IDENTIFICATION</scope>
    <source>
        <strain evidence="14">S238N-H82</strain>
        <tissue evidence="14">Testes</tissue>
    </source>
</reference>
<evidence type="ECO:0000259" key="12">
    <source>
        <dbReference type="PROSITE" id="PS50262"/>
    </source>
</evidence>
<dbReference type="Pfam" id="PF00001">
    <property type="entry name" value="7tm_1"/>
    <property type="match status" value="1"/>
</dbReference>
<evidence type="ECO:0000256" key="6">
    <source>
        <dbReference type="ARBA" id="ARBA00023136"/>
    </source>
</evidence>
<keyword evidence="13" id="KW-1185">Reference proteome</keyword>
<feature type="region of interest" description="Disordered" evidence="10">
    <location>
        <begin position="307"/>
        <end position="330"/>
    </location>
</feature>
<reference evidence="13" key="1">
    <citation type="journal article" date="2020" name="Nat. Ecol. Evol.">
        <title>Deeply conserved synteny resolves early events in vertebrate evolution.</title>
        <authorList>
            <person name="Simakov O."/>
            <person name="Marletaz F."/>
            <person name="Yue J.X."/>
            <person name="O'Connell B."/>
            <person name="Jenkins J."/>
            <person name="Brandt A."/>
            <person name="Calef R."/>
            <person name="Tung C.H."/>
            <person name="Huang T.K."/>
            <person name="Schmutz J."/>
            <person name="Satoh N."/>
            <person name="Yu J.K."/>
            <person name="Putnam N.H."/>
            <person name="Green R.E."/>
            <person name="Rokhsar D.S."/>
        </authorList>
    </citation>
    <scope>NUCLEOTIDE SEQUENCE [LARGE SCALE GENOMIC DNA]</scope>
    <source>
        <strain evidence="13">S238N-H82</strain>
    </source>
</reference>
<keyword evidence="5 9" id="KW-0297">G-protein coupled receptor</keyword>
<proteinExistence type="inferred from homology"/>
<keyword evidence="3 9" id="KW-0812">Transmembrane</keyword>
<evidence type="ECO:0000256" key="4">
    <source>
        <dbReference type="ARBA" id="ARBA00022989"/>
    </source>
</evidence>
<evidence type="ECO:0000256" key="8">
    <source>
        <dbReference type="ARBA" id="ARBA00023224"/>
    </source>
</evidence>
<dbReference type="GO" id="GO:0004930">
    <property type="term" value="F:G protein-coupled receptor activity"/>
    <property type="evidence" value="ECO:0000318"/>
    <property type="project" value="GO_Central"/>
</dbReference>
<dbReference type="KEGG" id="bfo:118406486"/>
<dbReference type="InterPro" id="IPR017452">
    <property type="entry name" value="GPCR_Rhodpsn_7TM"/>
</dbReference>
<keyword evidence="8 9" id="KW-0807">Transducer</keyword>
<evidence type="ECO:0000313" key="14">
    <source>
        <dbReference type="RefSeq" id="XP_035662435.1"/>
    </source>
</evidence>
<dbReference type="GO" id="GO:0042923">
    <property type="term" value="F:neuropeptide binding"/>
    <property type="evidence" value="ECO:0000318"/>
    <property type="project" value="GO_Central"/>
</dbReference>
<keyword evidence="2" id="KW-1003">Cell membrane</keyword>
<dbReference type="InterPro" id="IPR000276">
    <property type="entry name" value="GPCR_Rhodpsn"/>
</dbReference>
<evidence type="ECO:0000256" key="1">
    <source>
        <dbReference type="ARBA" id="ARBA00004651"/>
    </source>
</evidence>
<dbReference type="PANTHER" id="PTHR24229:SF112">
    <property type="entry name" value="CHEMOKINE-LIKE RECEPTOR 1"/>
    <property type="match status" value="1"/>
</dbReference>
<evidence type="ECO:0000256" key="2">
    <source>
        <dbReference type="ARBA" id="ARBA00022475"/>
    </source>
</evidence>
<feature type="transmembrane region" description="Helical" evidence="11">
    <location>
        <begin position="179"/>
        <end position="204"/>
    </location>
</feature>
<feature type="transmembrane region" description="Helical" evidence="11">
    <location>
        <begin position="266"/>
        <end position="289"/>
    </location>
</feature>
<keyword evidence="6 11" id="KW-0472">Membrane</keyword>
<dbReference type="PROSITE" id="PS00237">
    <property type="entry name" value="G_PROTEIN_RECEP_F1_1"/>
    <property type="match status" value="1"/>
</dbReference>
<dbReference type="CDD" id="cd00637">
    <property type="entry name" value="7tm_classA_rhodopsin-like"/>
    <property type="match status" value="1"/>
</dbReference>
<evidence type="ECO:0000313" key="13">
    <source>
        <dbReference type="Proteomes" id="UP000001554"/>
    </source>
</evidence>
<dbReference type="Gene3D" id="1.20.1070.10">
    <property type="entry name" value="Rhodopsin 7-helix transmembrane proteins"/>
    <property type="match status" value="1"/>
</dbReference>
<feature type="transmembrane region" description="Helical" evidence="11">
    <location>
        <begin position="151"/>
        <end position="173"/>
    </location>
</feature>
<feature type="transmembrane region" description="Helical" evidence="11">
    <location>
        <begin position="232"/>
        <end position="254"/>
    </location>
</feature>
<dbReference type="OrthoDB" id="6117944at2759"/>
<feature type="transmembrane region" description="Helical" evidence="11">
    <location>
        <begin position="74"/>
        <end position="97"/>
    </location>
</feature>
<evidence type="ECO:0000256" key="11">
    <source>
        <dbReference type="SAM" id="Phobius"/>
    </source>
</evidence>
<dbReference type="PROSITE" id="PS50262">
    <property type="entry name" value="G_PROTEIN_RECEP_F1_2"/>
    <property type="match status" value="1"/>
</dbReference>
<dbReference type="SUPFAM" id="SSF81321">
    <property type="entry name" value="Family A G protein-coupled receptor-like"/>
    <property type="match status" value="1"/>
</dbReference>
<feature type="transmembrane region" description="Helical" evidence="11">
    <location>
        <begin position="109"/>
        <end position="130"/>
    </location>
</feature>
<evidence type="ECO:0000256" key="3">
    <source>
        <dbReference type="ARBA" id="ARBA00022692"/>
    </source>
</evidence>
<name>A0A9J7HQ69_BRAFL</name>
<evidence type="ECO:0000256" key="9">
    <source>
        <dbReference type="RuleBase" id="RU000688"/>
    </source>
</evidence>
<gene>
    <name evidence="14" type="primary">LOC118406486</name>
</gene>
<dbReference type="Proteomes" id="UP000001554">
    <property type="component" value="Chromosome 19"/>
</dbReference>